<evidence type="ECO:0000313" key="4">
    <source>
        <dbReference type="EMBL" id="GAA4620114.1"/>
    </source>
</evidence>
<dbReference type="InterPro" id="IPR002347">
    <property type="entry name" value="SDR_fam"/>
</dbReference>
<evidence type="ECO:0000256" key="2">
    <source>
        <dbReference type="ARBA" id="ARBA00023002"/>
    </source>
</evidence>
<dbReference type="PRINTS" id="PR00080">
    <property type="entry name" value="SDRFAMILY"/>
</dbReference>
<dbReference type="PRINTS" id="PR00081">
    <property type="entry name" value="GDHRDH"/>
</dbReference>
<accession>A0ABP8U3B9</accession>
<proteinExistence type="inferred from homology"/>
<dbReference type="Pfam" id="PF00106">
    <property type="entry name" value="adh_short"/>
    <property type="match status" value="1"/>
</dbReference>
<dbReference type="RefSeq" id="WP_345428485.1">
    <property type="nucleotide sequence ID" value="NZ_BAABHK010000001.1"/>
</dbReference>
<dbReference type="Gene3D" id="3.40.50.720">
    <property type="entry name" value="NAD(P)-binding Rossmann-like Domain"/>
    <property type="match status" value="1"/>
</dbReference>
<dbReference type="PANTHER" id="PTHR44169">
    <property type="entry name" value="NADPH-DEPENDENT 1-ACYLDIHYDROXYACETONE PHOSPHATE REDUCTASE"/>
    <property type="match status" value="1"/>
</dbReference>
<evidence type="ECO:0000313" key="5">
    <source>
        <dbReference type="Proteomes" id="UP001501442"/>
    </source>
</evidence>
<evidence type="ECO:0000256" key="3">
    <source>
        <dbReference type="RuleBase" id="RU000363"/>
    </source>
</evidence>
<evidence type="ECO:0000256" key="1">
    <source>
        <dbReference type="ARBA" id="ARBA00006484"/>
    </source>
</evidence>
<protein>
    <submittedName>
        <fullName evidence="4">Oxidoreductase</fullName>
    </submittedName>
</protein>
<sequence length="280" mass="29795">MAISRAVLVTGCSSGIGRAAAIRLHRAGLPVFASARDIGALADLAALGIRPLRLDVTDEESAAVAVKQVVEEHGAVGVLVSNAGTGVYGAVEDVPLDTARALFETNLFGALRLTRMVLPGMREQGAGRIVYVSSIMGRFSPPGGGLYHATKHALEAYSDALRLEVAPFGVRVALIEPATVRTRFFETALTQFAGQPGSAYQPFYDKLAAWAIDVHEGKTIAGRYARTPEQVAEVVGRAVLARNPKARYPVGTLARSALGMRRLLPDSAFDRFVARQFPTP</sequence>
<dbReference type="Proteomes" id="UP001501442">
    <property type="component" value="Unassembled WGS sequence"/>
</dbReference>
<dbReference type="EMBL" id="BAABHK010000001">
    <property type="protein sequence ID" value="GAA4620114.1"/>
    <property type="molecule type" value="Genomic_DNA"/>
</dbReference>
<keyword evidence="2" id="KW-0560">Oxidoreductase</keyword>
<organism evidence="4 5">
    <name type="scientific">Actinoallomurus vinaceus</name>
    <dbReference type="NCBI Taxonomy" id="1080074"/>
    <lineage>
        <taxon>Bacteria</taxon>
        <taxon>Bacillati</taxon>
        <taxon>Actinomycetota</taxon>
        <taxon>Actinomycetes</taxon>
        <taxon>Streptosporangiales</taxon>
        <taxon>Thermomonosporaceae</taxon>
        <taxon>Actinoallomurus</taxon>
    </lineage>
</organism>
<gene>
    <name evidence="4" type="ORF">GCM10023196_002810</name>
</gene>
<dbReference type="InterPro" id="IPR036291">
    <property type="entry name" value="NAD(P)-bd_dom_sf"/>
</dbReference>
<dbReference type="CDD" id="cd05374">
    <property type="entry name" value="17beta-HSD-like_SDR_c"/>
    <property type="match status" value="1"/>
</dbReference>
<name>A0ABP8U3B9_9ACTN</name>
<dbReference type="SUPFAM" id="SSF51735">
    <property type="entry name" value="NAD(P)-binding Rossmann-fold domains"/>
    <property type="match status" value="1"/>
</dbReference>
<comment type="caution">
    <text evidence="4">The sequence shown here is derived from an EMBL/GenBank/DDBJ whole genome shotgun (WGS) entry which is preliminary data.</text>
</comment>
<dbReference type="PANTHER" id="PTHR44169:SF6">
    <property type="entry name" value="NADPH-DEPENDENT 1-ACYLDIHYDROXYACETONE PHOSPHATE REDUCTASE"/>
    <property type="match status" value="1"/>
</dbReference>
<keyword evidence="5" id="KW-1185">Reference proteome</keyword>
<comment type="similarity">
    <text evidence="1 3">Belongs to the short-chain dehydrogenases/reductases (SDR) family.</text>
</comment>
<reference evidence="5" key="1">
    <citation type="journal article" date="2019" name="Int. J. Syst. Evol. Microbiol.">
        <title>The Global Catalogue of Microorganisms (GCM) 10K type strain sequencing project: providing services to taxonomists for standard genome sequencing and annotation.</title>
        <authorList>
            <consortium name="The Broad Institute Genomics Platform"/>
            <consortium name="The Broad Institute Genome Sequencing Center for Infectious Disease"/>
            <person name="Wu L."/>
            <person name="Ma J."/>
        </authorList>
    </citation>
    <scope>NUCLEOTIDE SEQUENCE [LARGE SCALE GENOMIC DNA]</scope>
    <source>
        <strain evidence="5">JCM 17939</strain>
    </source>
</reference>